<dbReference type="AlphaFoldDB" id="A0A7J9MX98"/>
<sequence>GSVDGGAWAKFAIDLGFRHVIIESGSLSDVLKLNSQETNLSEIKSNGNQIAHAMASKGMLRRGEAFWVEDALSLTLNRDATGHRCMDPP</sequence>
<proteinExistence type="predicted"/>
<dbReference type="OrthoDB" id="998009at2759"/>
<accession>A0A7J9MX98</accession>
<organism evidence="1 2">
    <name type="scientific">Gossypium schwendimanii</name>
    <name type="common">Cotton</name>
    <dbReference type="NCBI Taxonomy" id="34291"/>
    <lineage>
        <taxon>Eukaryota</taxon>
        <taxon>Viridiplantae</taxon>
        <taxon>Streptophyta</taxon>
        <taxon>Embryophyta</taxon>
        <taxon>Tracheophyta</taxon>
        <taxon>Spermatophyta</taxon>
        <taxon>Magnoliopsida</taxon>
        <taxon>eudicotyledons</taxon>
        <taxon>Gunneridae</taxon>
        <taxon>Pentapetalae</taxon>
        <taxon>rosids</taxon>
        <taxon>malvids</taxon>
        <taxon>Malvales</taxon>
        <taxon>Malvaceae</taxon>
        <taxon>Malvoideae</taxon>
        <taxon>Gossypium</taxon>
    </lineage>
</organism>
<comment type="caution">
    <text evidence="1">The sequence shown here is derived from an EMBL/GenBank/DDBJ whole genome shotgun (WGS) entry which is preliminary data.</text>
</comment>
<keyword evidence="2" id="KW-1185">Reference proteome</keyword>
<dbReference type="EMBL" id="JABFAF010176263">
    <property type="protein sequence ID" value="MBA0875743.1"/>
    <property type="molecule type" value="Genomic_DNA"/>
</dbReference>
<feature type="non-terminal residue" evidence="1">
    <location>
        <position position="89"/>
    </location>
</feature>
<gene>
    <name evidence="1" type="ORF">Goshw_015662</name>
</gene>
<dbReference type="Proteomes" id="UP000593576">
    <property type="component" value="Unassembled WGS sequence"/>
</dbReference>
<name>A0A7J9MX98_GOSSC</name>
<reference evidence="1 2" key="1">
    <citation type="journal article" date="2019" name="Genome Biol. Evol.">
        <title>Insights into the evolution of the New World diploid cottons (Gossypium, subgenus Houzingenia) based on genome sequencing.</title>
        <authorList>
            <person name="Grover C.E."/>
            <person name="Arick M.A. 2nd"/>
            <person name="Thrash A."/>
            <person name="Conover J.L."/>
            <person name="Sanders W.S."/>
            <person name="Peterson D.G."/>
            <person name="Frelichowski J.E."/>
            <person name="Scheffler J.A."/>
            <person name="Scheffler B.E."/>
            <person name="Wendel J.F."/>
        </authorList>
    </citation>
    <scope>NUCLEOTIDE SEQUENCE [LARGE SCALE GENOMIC DNA]</scope>
    <source>
        <strain evidence="1">1</strain>
        <tissue evidence="1">Leaf</tissue>
    </source>
</reference>
<evidence type="ECO:0000313" key="2">
    <source>
        <dbReference type="Proteomes" id="UP000593576"/>
    </source>
</evidence>
<protein>
    <submittedName>
        <fullName evidence="1">Uncharacterized protein</fullName>
    </submittedName>
</protein>
<evidence type="ECO:0000313" key="1">
    <source>
        <dbReference type="EMBL" id="MBA0875743.1"/>
    </source>
</evidence>